<name>A0A915J029_ROMCU</name>
<evidence type="ECO:0000313" key="2">
    <source>
        <dbReference type="WBParaSite" id="nRc.2.0.1.t19298-RA"/>
    </source>
</evidence>
<proteinExistence type="predicted"/>
<evidence type="ECO:0000313" key="1">
    <source>
        <dbReference type="Proteomes" id="UP000887565"/>
    </source>
</evidence>
<organism evidence="1 2">
    <name type="scientific">Romanomermis culicivorax</name>
    <name type="common">Nematode worm</name>
    <dbReference type="NCBI Taxonomy" id="13658"/>
    <lineage>
        <taxon>Eukaryota</taxon>
        <taxon>Metazoa</taxon>
        <taxon>Ecdysozoa</taxon>
        <taxon>Nematoda</taxon>
        <taxon>Enoplea</taxon>
        <taxon>Dorylaimia</taxon>
        <taxon>Mermithida</taxon>
        <taxon>Mermithoidea</taxon>
        <taxon>Mermithidae</taxon>
        <taxon>Romanomermis</taxon>
    </lineage>
</organism>
<dbReference type="Proteomes" id="UP000887565">
    <property type="component" value="Unplaced"/>
</dbReference>
<dbReference type="AlphaFoldDB" id="A0A915J029"/>
<sequence>MMAVINEKVKLKHIFVQLWMINGDLYVGQQGTGMRSTQFFGKGCWRSRGDSQLFSINRGGQEPGTDEQQ</sequence>
<keyword evidence="1" id="KW-1185">Reference proteome</keyword>
<protein>
    <submittedName>
        <fullName evidence="2">Uncharacterized protein</fullName>
    </submittedName>
</protein>
<reference evidence="2" key="1">
    <citation type="submission" date="2022-11" db="UniProtKB">
        <authorList>
            <consortium name="WormBaseParasite"/>
        </authorList>
    </citation>
    <scope>IDENTIFICATION</scope>
</reference>
<accession>A0A915J029</accession>
<dbReference type="WBParaSite" id="nRc.2.0.1.t19298-RA">
    <property type="protein sequence ID" value="nRc.2.0.1.t19298-RA"/>
    <property type="gene ID" value="nRc.2.0.1.g19298"/>
</dbReference>